<dbReference type="PANTHER" id="PTHR33885">
    <property type="entry name" value="PHAGE SHOCK PROTEIN C"/>
    <property type="match status" value="1"/>
</dbReference>
<evidence type="ECO:0000256" key="4">
    <source>
        <dbReference type="ARBA" id="ARBA00022989"/>
    </source>
</evidence>
<evidence type="ECO:0000256" key="7">
    <source>
        <dbReference type="SAM" id="Phobius"/>
    </source>
</evidence>
<evidence type="ECO:0000313" key="10">
    <source>
        <dbReference type="EMBL" id="OIQ87497.1"/>
    </source>
</evidence>
<evidence type="ECO:0000256" key="1">
    <source>
        <dbReference type="ARBA" id="ARBA00004162"/>
    </source>
</evidence>
<evidence type="ECO:0000259" key="8">
    <source>
        <dbReference type="Pfam" id="PF04024"/>
    </source>
</evidence>
<name>A0A1J5QV00_9ZZZZ</name>
<feature type="domain" description="Phage shock protein PspC N-terminal" evidence="8">
    <location>
        <begin position="8"/>
        <end position="60"/>
    </location>
</feature>
<evidence type="ECO:0000256" key="6">
    <source>
        <dbReference type="SAM" id="MobiDB-lite"/>
    </source>
</evidence>
<feature type="transmembrane region" description="Helical" evidence="7">
    <location>
        <begin position="77"/>
        <end position="100"/>
    </location>
</feature>
<dbReference type="Pfam" id="PF04024">
    <property type="entry name" value="PspC"/>
    <property type="match status" value="1"/>
</dbReference>
<feature type="transmembrane region" description="Helical" evidence="7">
    <location>
        <begin position="232"/>
        <end position="252"/>
    </location>
</feature>
<dbReference type="InterPro" id="IPR052027">
    <property type="entry name" value="PspC"/>
</dbReference>
<feature type="domain" description="Cell wall-active antibiotics response LiaF-like C-terminal" evidence="9">
    <location>
        <begin position="341"/>
        <end position="419"/>
    </location>
</feature>
<feature type="transmembrane region" description="Helical" evidence="7">
    <location>
        <begin position="264"/>
        <end position="286"/>
    </location>
</feature>
<comment type="caution">
    <text evidence="10">The sequence shown here is derived from an EMBL/GenBank/DDBJ whole genome shotgun (WGS) entry which is preliminary data.</text>
</comment>
<accession>A0A1J5QV00</accession>
<keyword evidence="4 7" id="KW-1133">Transmembrane helix</keyword>
<dbReference type="InterPro" id="IPR007168">
    <property type="entry name" value="Phageshock_PspC_N"/>
</dbReference>
<dbReference type="Pfam" id="PF09922">
    <property type="entry name" value="LiaF-like_C"/>
    <property type="match status" value="1"/>
</dbReference>
<keyword evidence="5 7" id="KW-0472">Membrane</keyword>
<sequence length="447" mass="45469">MRRVGVVRTDERWMGGVAGGIARRFGIDPLLVRGLFAASLLIGGVGFVVYGLGWALLPEESDGRIHLQETIRGRFDVGLLGAVAMLLVGLNSGGGMLRWFGWTSAFHWVGVLLWIAAIAVIIALVIAAGGQHRRPEAAMSTPSTTPPDAGASGSAPTSNFGPFAAGTSPASATTAQIPPQTAPPAPPVGGTYTTGRYSGRTYPGGVYGTGPAAPAPVPVRPPRPRRPLVRGAGPAATGTVLALGLLSLAWLMASERAGVFDGPVLLTATGITIVLAGVGIMVAGLLGRRGGGLGAVAVLGILLAVPLGLGSTERVPWYTTWVAFGQESYRPTDVAAATGGYSVFAGDLRIDLTGLPLSASSPVTVPVSVGAGDVTIVVPRDVPVRATTRTLAGQVDWLVDGSNGTTSSAGVGQSRTWESAAVSAGRPAEIVLDIQVNAGQITIQEES</sequence>
<reference evidence="10" key="1">
    <citation type="submission" date="2016-10" db="EMBL/GenBank/DDBJ databases">
        <title>Sequence of Gallionella enrichment culture.</title>
        <authorList>
            <person name="Poehlein A."/>
            <person name="Muehling M."/>
            <person name="Daniel R."/>
        </authorList>
    </citation>
    <scope>NUCLEOTIDE SEQUENCE</scope>
</reference>
<dbReference type="PANTHER" id="PTHR33885:SF3">
    <property type="entry name" value="PHAGE SHOCK PROTEIN C"/>
    <property type="match status" value="1"/>
</dbReference>
<proteinExistence type="predicted"/>
<evidence type="ECO:0000256" key="2">
    <source>
        <dbReference type="ARBA" id="ARBA00022475"/>
    </source>
</evidence>
<gene>
    <name evidence="10" type="ORF">GALL_306250</name>
</gene>
<evidence type="ECO:0000256" key="5">
    <source>
        <dbReference type="ARBA" id="ARBA00023136"/>
    </source>
</evidence>
<organism evidence="10">
    <name type="scientific">mine drainage metagenome</name>
    <dbReference type="NCBI Taxonomy" id="410659"/>
    <lineage>
        <taxon>unclassified sequences</taxon>
        <taxon>metagenomes</taxon>
        <taxon>ecological metagenomes</taxon>
    </lineage>
</organism>
<evidence type="ECO:0000259" key="9">
    <source>
        <dbReference type="Pfam" id="PF09922"/>
    </source>
</evidence>
<dbReference type="InterPro" id="IPR024425">
    <property type="entry name" value="LiaF-like_C"/>
</dbReference>
<dbReference type="GO" id="GO:0005886">
    <property type="term" value="C:plasma membrane"/>
    <property type="evidence" value="ECO:0007669"/>
    <property type="project" value="UniProtKB-SubCell"/>
</dbReference>
<protein>
    <submittedName>
        <fullName evidence="10">PspC domain protein</fullName>
    </submittedName>
</protein>
<feature type="region of interest" description="Disordered" evidence="6">
    <location>
        <begin position="136"/>
        <end position="194"/>
    </location>
</feature>
<keyword evidence="2" id="KW-1003">Cell membrane</keyword>
<comment type="subcellular location">
    <subcellularLocation>
        <location evidence="1">Cell membrane</location>
        <topology evidence="1">Single-pass membrane protein</topology>
    </subcellularLocation>
</comment>
<feature type="transmembrane region" description="Helical" evidence="7">
    <location>
        <begin position="106"/>
        <end position="129"/>
    </location>
</feature>
<feature type="transmembrane region" description="Helical" evidence="7">
    <location>
        <begin position="293"/>
        <end position="310"/>
    </location>
</feature>
<dbReference type="AlphaFoldDB" id="A0A1J5QV00"/>
<feature type="compositionally biased region" description="Low complexity" evidence="6">
    <location>
        <begin position="161"/>
        <end position="179"/>
    </location>
</feature>
<keyword evidence="3 7" id="KW-0812">Transmembrane</keyword>
<feature type="transmembrane region" description="Helical" evidence="7">
    <location>
        <begin position="35"/>
        <end position="57"/>
    </location>
</feature>
<dbReference type="EMBL" id="MLJW01000419">
    <property type="protein sequence ID" value="OIQ87497.1"/>
    <property type="molecule type" value="Genomic_DNA"/>
</dbReference>
<evidence type="ECO:0000256" key="3">
    <source>
        <dbReference type="ARBA" id="ARBA00022692"/>
    </source>
</evidence>